<protein>
    <recommendedName>
        <fullName evidence="2">GIY-YIG domain-containing protein</fullName>
    </recommendedName>
</protein>
<evidence type="ECO:0000313" key="1">
    <source>
        <dbReference type="EMBL" id="AGE14623.1"/>
    </source>
</evidence>
<dbReference type="SUPFAM" id="SSF82771">
    <property type="entry name" value="GIY-YIG endonuclease"/>
    <property type="match status" value="1"/>
</dbReference>
<dbReference type="AlphaFoldDB" id="M1GLD3"/>
<dbReference type="RefSeq" id="YP_007475410.1">
    <property type="nucleotide sequence ID" value="NC_020354.1"/>
</dbReference>
<gene>
    <name evidence="1" type="primary">orf107</name>
</gene>
<organism evidence="1">
    <name type="scientific">Microbotryum cf. violaceum BFL-2013</name>
    <dbReference type="NCBI Taxonomy" id="1288119"/>
    <lineage>
        <taxon>Eukaryota</taxon>
        <taxon>Fungi</taxon>
        <taxon>Dikarya</taxon>
        <taxon>Basidiomycota</taxon>
        <taxon>Pucciniomycotina</taxon>
        <taxon>Microbotryomycetes</taxon>
        <taxon>Microbotryales</taxon>
        <taxon>Microbotryaceae</taxon>
        <taxon>Microbotryum</taxon>
    </lineage>
</organism>
<reference evidence="1" key="1">
    <citation type="submission" date="2012-12" db="EMBL/GenBank/DDBJ databases">
        <authorList>
            <person name="Lang B.F."/>
        </authorList>
    </citation>
    <scope>NUCLEOTIDE SEQUENCE</scope>
</reference>
<dbReference type="InterPro" id="IPR035901">
    <property type="entry name" value="GIY-YIG_endonuc_sf"/>
</dbReference>
<geneLocation type="mitochondrion" evidence="1"/>
<proteinExistence type="predicted"/>
<dbReference type="EMBL" id="KC285587">
    <property type="protein sequence ID" value="AGE14623.1"/>
    <property type="molecule type" value="Genomic_DNA"/>
</dbReference>
<evidence type="ECO:0008006" key="2">
    <source>
        <dbReference type="Google" id="ProtNLM"/>
    </source>
</evidence>
<sequence>MSARLKAILNKNGIKPVATWENLDSPTTKQTVTSSIKRCAGVYGIINLINGDMYVGSGICGRMHIRFHKHLYGLNGSHLVSLAVKKYGLDNFAFIVIETIDGFDLHS</sequence>
<dbReference type="Gene3D" id="3.40.1440.10">
    <property type="entry name" value="GIY-YIG endonuclease"/>
    <property type="match status" value="1"/>
</dbReference>
<dbReference type="GeneID" id="14658507"/>
<name>M1GLD3_9BASI</name>
<keyword evidence="1" id="KW-0496">Mitochondrion</keyword>
<accession>M1GLD3</accession>